<dbReference type="Gene3D" id="3.30.70.1400">
    <property type="entry name" value="Aminomethyltransferase beta-barrel domains"/>
    <property type="match status" value="1"/>
</dbReference>
<dbReference type="SUPFAM" id="SSF103025">
    <property type="entry name" value="Folate-binding domain"/>
    <property type="match status" value="1"/>
</dbReference>
<sequence length="371" mass="41011">MPRRLPQNKRLISTLIPVLMMRGAHYKRAACQRLTLARESRCLSLICGIYPMPNPDLSPTAYLATLADKQLLLVKGPDASKFLQGQVTCDVKELTAPVTRIGAQCNPKGRILLSFRALQMDSETIALRIPASMLESAQKTLGKYIVFSKAKLHQGTDAFALFGLFGESAAAVASTFFTQLPTEQDGWVEHRGSYLIQLAADRFECWIALAERDHFLDAVTKQTQSMDAQAWQLLDIASGIADVYPESYELFTPQELNYQLINGINFRKGCYTGQEIVARLHYRGKLKRHMYRFEYTADKIPAPGTAVVNSLSGQQAGAVVMAARNQSGKIELLASLLDEQLDQASVADATEKLSPRNLPYAIPTADDAPIQ</sequence>
<dbReference type="Gene3D" id="3.30.70.1630">
    <property type="match status" value="1"/>
</dbReference>
<gene>
    <name evidence="1" type="ORF">CBP51_16690</name>
</gene>
<dbReference type="EMBL" id="NHNI01000002">
    <property type="protein sequence ID" value="OZY84799.1"/>
    <property type="molecule type" value="Genomic_DNA"/>
</dbReference>
<dbReference type="Proteomes" id="UP000216101">
    <property type="component" value="Unassembled WGS sequence"/>
</dbReference>
<accession>A0A266Q636</accession>
<reference evidence="2" key="1">
    <citation type="submission" date="2017-05" db="EMBL/GenBank/DDBJ databases">
        <authorList>
            <person name="Barney B.M."/>
        </authorList>
    </citation>
    <scope>NUCLEOTIDE SEQUENCE [LARGE SCALE GENOMIC DNA]</scope>
    <source>
        <strain evidence="2">PSBB022</strain>
    </source>
</reference>
<keyword evidence="2" id="KW-1185">Reference proteome</keyword>
<dbReference type="GO" id="GO:0016226">
    <property type="term" value="P:iron-sulfur cluster assembly"/>
    <property type="evidence" value="ECO:0007669"/>
    <property type="project" value="TreeGrafter"/>
</dbReference>
<dbReference type="PANTHER" id="PTHR22602">
    <property type="entry name" value="TRANSFERASE CAF17, MITOCHONDRIAL-RELATED"/>
    <property type="match status" value="1"/>
</dbReference>
<organism evidence="1 2">
    <name type="scientific">Cellvibrio mixtus</name>
    <dbReference type="NCBI Taxonomy" id="39650"/>
    <lineage>
        <taxon>Bacteria</taxon>
        <taxon>Pseudomonadati</taxon>
        <taxon>Pseudomonadota</taxon>
        <taxon>Gammaproteobacteria</taxon>
        <taxon>Cellvibrionales</taxon>
        <taxon>Cellvibrionaceae</taxon>
        <taxon>Cellvibrio</taxon>
    </lineage>
</organism>
<evidence type="ECO:0000313" key="2">
    <source>
        <dbReference type="Proteomes" id="UP000216101"/>
    </source>
</evidence>
<proteinExistence type="predicted"/>
<dbReference type="Gene3D" id="2.40.30.160">
    <property type="match status" value="1"/>
</dbReference>
<dbReference type="NCBIfam" id="TIGR03317">
    <property type="entry name" value="ygfZ_signature"/>
    <property type="match status" value="1"/>
</dbReference>
<dbReference type="InterPro" id="IPR017703">
    <property type="entry name" value="YgfZ/GCV_T_CS"/>
</dbReference>
<evidence type="ECO:0000313" key="1">
    <source>
        <dbReference type="EMBL" id="OZY84799.1"/>
    </source>
</evidence>
<name>A0A266Q636_9GAMM</name>
<dbReference type="InterPro" id="IPR045179">
    <property type="entry name" value="YgfZ/GcvT"/>
</dbReference>
<protein>
    <submittedName>
        <fullName evidence="1">Uncharacterized protein</fullName>
    </submittedName>
</protein>
<dbReference type="AlphaFoldDB" id="A0A266Q636"/>
<dbReference type="PANTHER" id="PTHR22602:SF0">
    <property type="entry name" value="TRANSFERASE CAF17, MITOCHONDRIAL-RELATED"/>
    <property type="match status" value="1"/>
</dbReference>
<comment type="caution">
    <text evidence="1">The sequence shown here is derived from an EMBL/GenBank/DDBJ whole genome shotgun (WGS) entry which is preliminary data.</text>
</comment>